<dbReference type="GO" id="GO:0016616">
    <property type="term" value="F:oxidoreductase activity, acting on the CH-OH group of donors, NAD or NADP as acceptor"/>
    <property type="evidence" value="ECO:0007669"/>
    <property type="project" value="TreeGrafter"/>
</dbReference>
<evidence type="ECO:0000313" key="4">
    <source>
        <dbReference type="EMBL" id="RDK10078.1"/>
    </source>
</evidence>
<gene>
    <name evidence="4" type="ORF">DN412_11960</name>
</gene>
<comment type="caution">
    <text evidence="4">The sequence shown here is derived from an EMBL/GenBank/DDBJ whole genome shotgun (WGS) entry which is preliminary data.</text>
</comment>
<dbReference type="PANTHER" id="PTHR42760">
    <property type="entry name" value="SHORT-CHAIN DEHYDROGENASES/REDUCTASES FAMILY MEMBER"/>
    <property type="match status" value="1"/>
</dbReference>
<dbReference type="InterPro" id="IPR036291">
    <property type="entry name" value="NAD(P)-bd_dom_sf"/>
</dbReference>
<dbReference type="PRINTS" id="PR00081">
    <property type="entry name" value="GDHRDH"/>
</dbReference>
<protein>
    <submittedName>
        <fullName evidence="4">3-oxoacyl-ACP reductase</fullName>
    </submittedName>
</protein>
<reference evidence="5" key="1">
    <citation type="submission" date="2018-06" db="EMBL/GenBank/DDBJ databases">
        <authorList>
            <person name="Feng T."/>
            <person name="Jeon C.O."/>
        </authorList>
    </citation>
    <scope>NUCLEOTIDE SEQUENCE [LARGE SCALE GENOMIC DNA]</scope>
    <source>
        <strain evidence="5">S23</strain>
    </source>
</reference>
<dbReference type="Pfam" id="PF00106">
    <property type="entry name" value="adh_short"/>
    <property type="match status" value="1"/>
</dbReference>
<keyword evidence="2" id="KW-0560">Oxidoreductase</keyword>
<dbReference type="InterPro" id="IPR002347">
    <property type="entry name" value="SDR_fam"/>
</dbReference>
<evidence type="ECO:0000313" key="5">
    <source>
        <dbReference type="Proteomes" id="UP000255165"/>
    </source>
</evidence>
<dbReference type="EMBL" id="QKWJ01000011">
    <property type="protein sequence ID" value="RDK10078.1"/>
    <property type="molecule type" value="Genomic_DNA"/>
</dbReference>
<name>A0A370NX19_9BURK</name>
<dbReference type="PROSITE" id="PS00061">
    <property type="entry name" value="ADH_SHORT"/>
    <property type="match status" value="1"/>
</dbReference>
<evidence type="ECO:0000256" key="2">
    <source>
        <dbReference type="ARBA" id="ARBA00023002"/>
    </source>
</evidence>
<evidence type="ECO:0000256" key="3">
    <source>
        <dbReference type="RuleBase" id="RU000363"/>
    </source>
</evidence>
<dbReference type="CDD" id="cd05233">
    <property type="entry name" value="SDR_c"/>
    <property type="match status" value="1"/>
</dbReference>
<dbReference type="Proteomes" id="UP000255165">
    <property type="component" value="Unassembled WGS sequence"/>
</dbReference>
<proteinExistence type="inferred from homology"/>
<organism evidence="4 5">
    <name type="scientific">Cupriavidus lacunae</name>
    <dbReference type="NCBI Taxonomy" id="2666307"/>
    <lineage>
        <taxon>Bacteria</taxon>
        <taxon>Pseudomonadati</taxon>
        <taxon>Pseudomonadota</taxon>
        <taxon>Betaproteobacteria</taxon>
        <taxon>Burkholderiales</taxon>
        <taxon>Burkholderiaceae</taxon>
        <taxon>Cupriavidus</taxon>
    </lineage>
</organism>
<evidence type="ECO:0000256" key="1">
    <source>
        <dbReference type="ARBA" id="ARBA00006484"/>
    </source>
</evidence>
<sequence length="231" mass="24308">MPRVAVITGAAGNLGRAIAETFAAAGYSLALLDVDVMKLEEAYGDDSRSHAAWAADLTDRGQVQAVIDACLERYGQIDVLCNAAGGFSCGPLVHETDRAEWEHLFSLNVRTMMEASHAVVPLMLERKRGSIVNVGASSALRGIAGMGPYTAAKSAVIRLTEAMSAELRDSNINVNCVLPSILDTPENRKAMPGADPARWVHPQALAAVMLFLASDAASPIHGVSLPVTGTV</sequence>
<dbReference type="PANTHER" id="PTHR42760:SF115">
    <property type="entry name" value="3-OXOACYL-[ACYL-CARRIER-PROTEIN] REDUCTASE FABG"/>
    <property type="match status" value="1"/>
</dbReference>
<keyword evidence="5" id="KW-1185">Reference proteome</keyword>
<dbReference type="Gene3D" id="3.40.50.720">
    <property type="entry name" value="NAD(P)-binding Rossmann-like Domain"/>
    <property type="match status" value="1"/>
</dbReference>
<dbReference type="PRINTS" id="PR00080">
    <property type="entry name" value="SDRFAMILY"/>
</dbReference>
<dbReference type="FunFam" id="3.40.50.720:FF:000084">
    <property type="entry name" value="Short-chain dehydrogenase reductase"/>
    <property type="match status" value="1"/>
</dbReference>
<dbReference type="InterPro" id="IPR020904">
    <property type="entry name" value="Sc_DH/Rdtase_CS"/>
</dbReference>
<comment type="similarity">
    <text evidence="1 3">Belongs to the short-chain dehydrogenases/reductases (SDR) family.</text>
</comment>
<dbReference type="AlphaFoldDB" id="A0A370NX19"/>
<dbReference type="SUPFAM" id="SSF51735">
    <property type="entry name" value="NAD(P)-binding Rossmann-fold domains"/>
    <property type="match status" value="1"/>
</dbReference>
<accession>A0A370NX19</accession>